<comment type="similarity">
    <text evidence="1">Belongs to the short-chain dehydrogenases/reductases (SDR) family.</text>
</comment>
<reference evidence="2" key="1">
    <citation type="submission" date="2023-03" db="EMBL/GenBank/DDBJ databases">
        <title>Massive genome expansion in bonnet fungi (Mycena s.s.) driven by repeated elements and novel gene families across ecological guilds.</title>
        <authorList>
            <consortium name="Lawrence Berkeley National Laboratory"/>
            <person name="Harder C.B."/>
            <person name="Miyauchi S."/>
            <person name="Viragh M."/>
            <person name="Kuo A."/>
            <person name="Thoen E."/>
            <person name="Andreopoulos B."/>
            <person name="Lu D."/>
            <person name="Skrede I."/>
            <person name="Drula E."/>
            <person name="Henrissat B."/>
            <person name="Morin E."/>
            <person name="Kohler A."/>
            <person name="Barry K."/>
            <person name="LaButti K."/>
            <person name="Morin E."/>
            <person name="Salamov A."/>
            <person name="Lipzen A."/>
            <person name="Mereny Z."/>
            <person name="Hegedus B."/>
            <person name="Baldrian P."/>
            <person name="Stursova M."/>
            <person name="Weitz H."/>
            <person name="Taylor A."/>
            <person name="Grigoriev I.V."/>
            <person name="Nagy L.G."/>
            <person name="Martin F."/>
            <person name="Kauserud H."/>
        </authorList>
    </citation>
    <scope>NUCLEOTIDE SEQUENCE</scope>
    <source>
        <strain evidence="2">CBHHK188m</strain>
    </source>
</reference>
<dbReference type="GO" id="GO:0016491">
    <property type="term" value="F:oxidoreductase activity"/>
    <property type="evidence" value="ECO:0007669"/>
    <property type="project" value="TreeGrafter"/>
</dbReference>
<organism evidence="2 3">
    <name type="scientific">Mycena maculata</name>
    <dbReference type="NCBI Taxonomy" id="230809"/>
    <lineage>
        <taxon>Eukaryota</taxon>
        <taxon>Fungi</taxon>
        <taxon>Dikarya</taxon>
        <taxon>Basidiomycota</taxon>
        <taxon>Agaricomycotina</taxon>
        <taxon>Agaricomycetes</taxon>
        <taxon>Agaricomycetidae</taxon>
        <taxon>Agaricales</taxon>
        <taxon>Marasmiineae</taxon>
        <taxon>Mycenaceae</taxon>
        <taxon>Mycena</taxon>
    </lineage>
</organism>
<dbReference type="Proteomes" id="UP001215280">
    <property type="component" value="Unassembled WGS sequence"/>
</dbReference>
<name>A0AAD7IDA7_9AGAR</name>
<protein>
    <submittedName>
        <fullName evidence="2">Uncharacterized protein</fullName>
    </submittedName>
</protein>
<dbReference type="PANTHER" id="PTHR43544:SF32">
    <property type="entry name" value="CHAIN DEHYDROGENASE, PUTATIVE (AFU_ORTHOLOGUE AFUA_5G01530)-RELATED"/>
    <property type="match status" value="1"/>
</dbReference>
<dbReference type="Gene3D" id="3.40.50.720">
    <property type="entry name" value="NAD(P)-binding Rossmann-like Domain"/>
    <property type="match status" value="1"/>
</dbReference>
<dbReference type="AlphaFoldDB" id="A0AAD7IDA7"/>
<dbReference type="InterPro" id="IPR051468">
    <property type="entry name" value="Fungal_SecMetab_SDRs"/>
</dbReference>
<dbReference type="EMBL" id="JARJLG010000128">
    <property type="protein sequence ID" value="KAJ7740199.1"/>
    <property type="molecule type" value="Genomic_DNA"/>
</dbReference>
<dbReference type="PANTHER" id="PTHR43544">
    <property type="entry name" value="SHORT-CHAIN DEHYDROGENASE/REDUCTASE"/>
    <property type="match status" value="1"/>
</dbReference>
<dbReference type="Pfam" id="PF00106">
    <property type="entry name" value="adh_short"/>
    <property type="match status" value="1"/>
</dbReference>
<dbReference type="GO" id="GO:0005737">
    <property type="term" value="C:cytoplasm"/>
    <property type="evidence" value="ECO:0007669"/>
    <property type="project" value="TreeGrafter"/>
</dbReference>
<evidence type="ECO:0000256" key="1">
    <source>
        <dbReference type="ARBA" id="ARBA00006484"/>
    </source>
</evidence>
<dbReference type="GO" id="GO:0019748">
    <property type="term" value="P:secondary metabolic process"/>
    <property type="evidence" value="ECO:0007669"/>
    <property type="project" value="TreeGrafter"/>
</dbReference>
<accession>A0AAD7IDA7</accession>
<keyword evidence="3" id="KW-1185">Reference proteome</keyword>
<dbReference type="InterPro" id="IPR002347">
    <property type="entry name" value="SDR_fam"/>
</dbReference>
<dbReference type="InterPro" id="IPR036291">
    <property type="entry name" value="NAD(P)-bd_dom_sf"/>
</dbReference>
<dbReference type="SUPFAM" id="SSF51735">
    <property type="entry name" value="NAD(P)-binding Rossmann-fold domains"/>
    <property type="match status" value="1"/>
</dbReference>
<gene>
    <name evidence="2" type="ORF">DFH07DRAFT_839190</name>
</gene>
<evidence type="ECO:0000313" key="2">
    <source>
        <dbReference type="EMBL" id="KAJ7740199.1"/>
    </source>
</evidence>
<sequence>MRSIMVTGSNQGIGMQTVRQLASTPNVLVFMGSRKIAAAQEAKAGFESDIHPSSSVVPVQLDITNDKSIVAAHATIVTKLKEKNLRGLDVLINNAAIITDSFKEVYEVNVFGTAAVTESIRRVHAIFATASLRLAVWKFVSLMDGIL</sequence>
<evidence type="ECO:0000313" key="3">
    <source>
        <dbReference type="Proteomes" id="UP001215280"/>
    </source>
</evidence>
<comment type="caution">
    <text evidence="2">The sequence shown here is derived from an EMBL/GenBank/DDBJ whole genome shotgun (WGS) entry which is preliminary data.</text>
</comment>
<proteinExistence type="inferred from homology"/>
<dbReference type="PRINTS" id="PR00081">
    <property type="entry name" value="GDHRDH"/>
</dbReference>